<evidence type="ECO:0000313" key="2">
    <source>
        <dbReference type="EMBL" id="RXN93084.1"/>
    </source>
</evidence>
<feature type="compositionally biased region" description="Low complexity" evidence="1">
    <location>
        <begin position="178"/>
        <end position="190"/>
    </location>
</feature>
<dbReference type="AlphaFoldDB" id="A0A4Q1HPU2"/>
<dbReference type="Proteomes" id="UP000290849">
    <property type="component" value="Unassembled WGS sequence"/>
</dbReference>
<comment type="caution">
    <text evidence="2">The sequence shown here is derived from an EMBL/GenBank/DDBJ whole genome shotgun (WGS) entry which is preliminary data.</text>
</comment>
<dbReference type="Pfam" id="PF13663">
    <property type="entry name" value="DUF4148"/>
    <property type="match status" value="1"/>
</dbReference>
<evidence type="ECO:0000256" key="1">
    <source>
        <dbReference type="SAM" id="MobiDB-lite"/>
    </source>
</evidence>
<organism evidence="2 3">
    <name type="scientific">Achromobacter aloeverae</name>
    <dbReference type="NCBI Taxonomy" id="1750518"/>
    <lineage>
        <taxon>Bacteria</taxon>
        <taxon>Pseudomonadati</taxon>
        <taxon>Pseudomonadota</taxon>
        <taxon>Betaproteobacteria</taxon>
        <taxon>Burkholderiales</taxon>
        <taxon>Alcaligenaceae</taxon>
        <taxon>Achromobacter</taxon>
    </lineage>
</organism>
<feature type="region of interest" description="Disordered" evidence="1">
    <location>
        <begin position="21"/>
        <end position="57"/>
    </location>
</feature>
<accession>A0A4Q1HPU2</accession>
<evidence type="ECO:0008006" key="4">
    <source>
        <dbReference type="Google" id="ProtNLM"/>
    </source>
</evidence>
<keyword evidence="3" id="KW-1185">Reference proteome</keyword>
<dbReference type="EMBL" id="PYAL01000001">
    <property type="protein sequence ID" value="RXN93084.1"/>
    <property type="molecule type" value="Genomic_DNA"/>
</dbReference>
<feature type="region of interest" description="Disordered" evidence="1">
    <location>
        <begin position="158"/>
        <end position="196"/>
    </location>
</feature>
<protein>
    <recommendedName>
        <fullName evidence="4">DUF4148 domain-containing protein</fullName>
    </recommendedName>
</protein>
<reference evidence="2 3" key="1">
    <citation type="journal article" date="2017" name="Int. J. Syst. Evol. Microbiol.">
        <title>Achromobacter aloeverae sp. nov., isolated from the root of Aloe vera (L.) Burm.f.</title>
        <authorList>
            <person name="Kuncharoen N."/>
            <person name="Muramatsu Y."/>
            <person name="Shibata C."/>
            <person name="Kamakura Y."/>
            <person name="Nakagawa Y."/>
            <person name="Tanasupawat S."/>
        </authorList>
    </citation>
    <scope>NUCLEOTIDE SEQUENCE [LARGE SCALE GENOMIC DNA]</scope>
    <source>
        <strain evidence="2 3">AVA-1</strain>
    </source>
</reference>
<proteinExistence type="predicted"/>
<evidence type="ECO:0000313" key="3">
    <source>
        <dbReference type="Proteomes" id="UP000290849"/>
    </source>
</evidence>
<name>A0A4Q1HPU2_9BURK</name>
<gene>
    <name evidence="2" type="ORF">C7R54_05045</name>
</gene>
<dbReference type="InterPro" id="IPR025421">
    <property type="entry name" value="DUF4148"/>
</dbReference>
<sequence>MLSISPGLSLCPPGSECNAWMRHAPPGPHRRGSGSAQTKAPEAPEAPKAPKAPQKVTGEPIMKTRIPSLGIATATLSFALLGAAHAGPAGFGDLNNQPFQGVYGASEGRSLTRAEVVQQLQQAKAAGYQTVAELDAAPFQAAPDSNVTREQVARQVDAAPGATAFGDPDNQPFQGVYASTQANTQSAQANDGSYVR</sequence>